<gene>
    <name evidence="7" type="ORF">FE782_05935</name>
</gene>
<dbReference type="InterPro" id="IPR014016">
    <property type="entry name" value="UvrD-like_ATP-bd"/>
</dbReference>
<dbReference type="InterPro" id="IPR027785">
    <property type="entry name" value="UvrD-like_helicase_C"/>
</dbReference>
<sequence length="804" mass="90925">MHPTDPWAAERSRFEDVRRLIVDRLERLEPLAGEERDLVVDLRKQFWDDVTLNFGSYDEALETAANVTQQARLVSERERAHRALVRQIAGLKRLREAPYFGFVAFREEGGSPAAEHSVYIGSSTLLGDDGETLFVTDWRAPIASLYYDHQPGEEAAYESPDGLVRGEMTRKLQFLTERGNWVGAFDSGVTIGDALLGRMLATNSDARMKTIVSTIQKEQNAAIRNDDKRLLVVHGPAGSGKTSAALQRVAYLLYKHRDTLKSEQMLLFSPNPMFMSYVDTVLPELGEEPIGQTTFLQYLEHRFGREFEVEQPFDALEALLGETDEEAAARTERTVRAKSDPALLVELDDFVKRLAAETIPFRGIRLNGKTLVSRDAVRAVFASTDERLKLPDRLFAAKKLLLRKLSECEVAERDADWVTAELETVDADLLRLAYKEVRKRQRGRDAVFNENTLEERILRELIAKERFETLRRRVKRLRFIDMPELYVAFLRSRRSSDDLVWSGATERTAESLKSKRMPYDDAALYLHLRDALEGGRERRDVRHVLIDEAQDYSPLQLEYIKRLFPVARMTIVGDFRQAIFPFAAALHENDAMLRLYGEADTAFVPFSRCYRSTREIVGFAKRLLADGGSDIVPFDRPGERPVLVRADDQDAVYAAVAKDVRRLQEEGYGTIAVVAKTAADGAAAFERLQPLVDELALVTRETSRFPKGPCVVPSYLAKGVEFDAVLIADASERAYGKERERKLFYTACTRAMHRLRLYAAGPLSPFLRQVEPDAYVVEEAEIIGNESSATAAPESASVSYREET</sequence>
<feature type="domain" description="UvrD-like helicase ATP-binding" evidence="6">
    <location>
        <begin position="214"/>
        <end position="613"/>
    </location>
</feature>
<comment type="caution">
    <text evidence="7">The sequence shown here is derived from an EMBL/GenBank/DDBJ whole genome shotgun (WGS) entry which is preliminary data.</text>
</comment>
<keyword evidence="3 5" id="KW-0347">Helicase</keyword>
<keyword evidence="2 5" id="KW-0378">Hydrolase</keyword>
<evidence type="ECO:0000256" key="2">
    <source>
        <dbReference type="ARBA" id="ARBA00022801"/>
    </source>
</evidence>
<dbReference type="GO" id="GO:0005829">
    <property type="term" value="C:cytosol"/>
    <property type="evidence" value="ECO:0007669"/>
    <property type="project" value="TreeGrafter"/>
</dbReference>
<evidence type="ECO:0000256" key="4">
    <source>
        <dbReference type="ARBA" id="ARBA00022840"/>
    </source>
</evidence>
<feature type="binding site" evidence="5">
    <location>
        <begin position="235"/>
        <end position="242"/>
    </location>
    <ligand>
        <name>ATP</name>
        <dbReference type="ChEBI" id="CHEBI:30616"/>
    </ligand>
</feature>
<dbReference type="PROSITE" id="PS51198">
    <property type="entry name" value="UVRD_HELICASE_ATP_BIND"/>
    <property type="match status" value="1"/>
</dbReference>
<dbReference type="Proteomes" id="UP000309676">
    <property type="component" value="Unassembled WGS sequence"/>
</dbReference>
<dbReference type="RefSeq" id="WP_138193154.1">
    <property type="nucleotide sequence ID" value="NZ_VCIW01000003.1"/>
</dbReference>
<organism evidence="7 8">
    <name type="scientific">Paenibacillus antri</name>
    <dbReference type="NCBI Taxonomy" id="2582848"/>
    <lineage>
        <taxon>Bacteria</taxon>
        <taxon>Bacillati</taxon>
        <taxon>Bacillota</taxon>
        <taxon>Bacilli</taxon>
        <taxon>Bacillales</taxon>
        <taxon>Paenibacillaceae</taxon>
        <taxon>Paenibacillus</taxon>
    </lineage>
</organism>
<dbReference type="GO" id="GO:0043138">
    <property type="term" value="F:3'-5' DNA helicase activity"/>
    <property type="evidence" value="ECO:0007669"/>
    <property type="project" value="TreeGrafter"/>
</dbReference>
<dbReference type="OrthoDB" id="9787585at2"/>
<keyword evidence="4 5" id="KW-0067">ATP-binding</keyword>
<dbReference type="InterPro" id="IPR048228">
    <property type="entry name" value="HelD_bacillota"/>
</dbReference>
<dbReference type="GO" id="GO:0016787">
    <property type="term" value="F:hydrolase activity"/>
    <property type="evidence" value="ECO:0007669"/>
    <property type="project" value="UniProtKB-UniRule"/>
</dbReference>
<accession>A0A5R9GJ63</accession>
<keyword evidence="1 5" id="KW-0547">Nucleotide-binding</keyword>
<dbReference type="NCBIfam" id="NF041464">
    <property type="entry name" value="HelD_BACSU"/>
    <property type="match status" value="1"/>
</dbReference>
<dbReference type="Pfam" id="PF13538">
    <property type="entry name" value="UvrD_C_2"/>
    <property type="match status" value="1"/>
</dbReference>
<dbReference type="PANTHER" id="PTHR11070:SF17">
    <property type="entry name" value="DNA HELICASE IV"/>
    <property type="match status" value="1"/>
</dbReference>
<protein>
    <submittedName>
        <fullName evidence="7">Helicase</fullName>
    </submittedName>
</protein>
<dbReference type="EMBL" id="VCIW01000003">
    <property type="protein sequence ID" value="TLS52913.1"/>
    <property type="molecule type" value="Genomic_DNA"/>
</dbReference>
<evidence type="ECO:0000313" key="7">
    <source>
        <dbReference type="EMBL" id="TLS52913.1"/>
    </source>
</evidence>
<evidence type="ECO:0000313" key="8">
    <source>
        <dbReference type="Proteomes" id="UP000309676"/>
    </source>
</evidence>
<dbReference type="InterPro" id="IPR000212">
    <property type="entry name" value="DNA_helicase_UvrD/REP"/>
</dbReference>
<proteinExistence type="predicted"/>
<dbReference type="Pfam" id="PF00580">
    <property type="entry name" value="UvrD-helicase"/>
    <property type="match status" value="1"/>
</dbReference>
<evidence type="ECO:0000259" key="6">
    <source>
        <dbReference type="PROSITE" id="PS51198"/>
    </source>
</evidence>
<dbReference type="PANTHER" id="PTHR11070">
    <property type="entry name" value="UVRD / RECB / PCRA DNA HELICASE FAMILY MEMBER"/>
    <property type="match status" value="1"/>
</dbReference>
<evidence type="ECO:0000256" key="5">
    <source>
        <dbReference type="PROSITE-ProRule" id="PRU00560"/>
    </source>
</evidence>
<dbReference type="AlphaFoldDB" id="A0A5R9GJ63"/>
<dbReference type="InterPro" id="IPR027417">
    <property type="entry name" value="P-loop_NTPase"/>
</dbReference>
<evidence type="ECO:0000256" key="1">
    <source>
        <dbReference type="ARBA" id="ARBA00022741"/>
    </source>
</evidence>
<name>A0A5R9GJ63_9BACL</name>
<dbReference type="GO" id="GO:0003677">
    <property type="term" value="F:DNA binding"/>
    <property type="evidence" value="ECO:0007669"/>
    <property type="project" value="InterPro"/>
</dbReference>
<dbReference type="GO" id="GO:0000725">
    <property type="term" value="P:recombinational repair"/>
    <property type="evidence" value="ECO:0007669"/>
    <property type="project" value="TreeGrafter"/>
</dbReference>
<dbReference type="GO" id="GO:0005524">
    <property type="term" value="F:ATP binding"/>
    <property type="evidence" value="ECO:0007669"/>
    <property type="project" value="UniProtKB-UniRule"/>
</dbReference>
<keyword evidence="8" id="KW-1185">Reference proteome</keyword>
<dbReference type="SUPFAM" id="SSF52540">
    <property type="entry name" value="P-loop containing nucleoside triphosphate hydrolases"/>
    <property type="match status" value="1"/>
</dbReference>
<reference evidence="7 8" key="1">
    <citation type="submission" date="2019-05" db="EMBL/GenBank/DDBJ databases">
        <authorList>
            <person name="Narsing Rao M.P."/>
            <person name="Li W.J."/>
        </authorList>
    </citation>
    <scope>NUCLEOTIDE SEQUENCE [LARGE SCALE GENOMIC DNA]</scope>
    <source>
        <strain evidence="7 8">SYSU_K30003</strain>
    </source>
</reference>
<dbReference type="Gene3D" id="3.40.50.300">
    <property type="entry name" value="P-loop containing nucleotide triphosphate hydrolases"/>
    <property type="match status" value="3"/>
</dbReference>
<evidence type="ECO:0000256" key="3">
    <source>
        <dbReference type="ARBA" id="ARBA00022806"/>
    </source>
</evidence>